<feature type="region of interest" description="Disordered" evidence="1">
    <location>
        <begin position="1"/>
        <end position="70"/>
    </location>
</feature>
<evidence type="ECO:0000313" key="2">
    <source>
        <dbReference type="EMBL" id="KAK0651559.1"/>
    </source>
</evidence>
<feature type="compositionally biased region" description="Polar residues" evidence="1">
    <location>
        <begin position="310"/>
        <end position="322"/>
    </location>
</feature>
<feature type="compositionally biased region" description="Polar residues" evidence="1">
    <location>
        <begin position="29"/>
        <end position="46"/>
    </location>
</feature>
<dbReference type="Proteomes" id="UP001174936">
    <property type="component" value="Unassembled WGS sequence"/>
</dbReference>
<dbReference type="AlphaFoldDB" id="A0AA40CWA9"/>
<protein>
    <submittedName>
        <fullName evidence="2">Uncharacterized protein</fullName>
    </submittedName>
</protein>
<sequence>MTDVKEEETKTLSDAQKGKLPDDSGAGTGKNSSKSQGQTFGQQSTDGGAPIAEWKPIVDPNRHTDAQPGDRRIHYSVDSLLSMRNLAIEPPASLREIRIPLRGPERKTHISVQTGVSEAADDMAWVLAGRSDSTHNHSSTPTPLSPSGQSSKPSIMNPPTVDQKALQDQSVPPKSAVPKNQGSNSYMDDLAEIAIPAIVEPSLLNTANTVNMAFGSSSASVVDKIELSQRMEALSITSPPKSISSLSPGTTTGLHGSPQTTVLKSSVPQIRIQTSTATSTSVPSSIQPVVATPSSPRFASGQQPARPITPIQNATRPASANTLGVPGLKGLAASRHAR</sequence>
<feature type="region of interest" description="Disordered" evidence="1">
    <location>
        <begin position="284"/>
        <end position="338"/>
    </location>
</feature>
<feature type="compositionally biased region" description="Basic and acidic residues" evidence="1">
    <location>
        <begin position="7"/>
        <end position="22"/>
    </location>
</feature>
<feature type="region of interest" description="Disordered" evidence="1">
    <location>
        <begin position="131"/>
        <end position="183"/>
    </location>
</feature>
<feature type="region of interest" description="Disordered" evidence="1">
    <location>
        <begin position="236"/>
        <end position="261"/>
    </location>
</feature>
<organism evidence="2 3">
    <name type="scientific">Cercophora newfieldiana</name>
    <dbReference type="NCBI Taxonomy" id="92897"/>
    <lineage>
        <taxon>Eukaryota</taxon>
        <taxon>Fungi</taxon>
        <taxon>Dikarya</taxon>
        <taxon>Ascomycota</taxon>
        <taxon>Pezizomycotina</taxon>
        <taxon>Sordariomycetes</taxon>
        <taxon>Sordariomycetidae</taxon>
        <taxon>Sordariales</taxon>
        <taxon>Lasiosphaeriaceae</taxon>
        <taxon>Cercophora</taxon>
    </lineage>
</organism>
<name>A0AA40CWA9_9PEZI</name>
<evidence type="ECO:0000313" key="3">
    <source>
        <dbReference type="Proteomes" id="UP001174936"/>
    </source>
</evidence>
<feature type="compositionally biased region" description="Polar residues" evidence="1">
    <location>
        <begin position="136"/>
        <end position="154"/>
    </location>
</feature>
<feature type="compositionally biased region" description="Basic and acidic residues" evidence="1">
    <location>
        <begin position="60"/>
        <end position="70"/>
    </location>
</feature>
<evidence type="ECO:0000256" key="1">
    <source>
        <dbReference type="SAM" id="MobiDB-lite"/>
    </source>
</evidence>
<accession>A0AA40CWA9</accession>
<dbReference type="EMBL" id="JAULSV010000002">
    <property type="protein sequence ID" value="KAK0651559.1"/>
    <property type="molecule type" value="Genomic_DNA"/>
</dbReference>
<proteinExistence type="predicted"/>
<reference evidence="2" key="1">
    <citation type="submission" date="2023-06" db="EMBL/GenBank/DDBJ databases">
        <title>Genome-scale phylogeny and comparative genomics of the fungal order Sordariales.</title>
        <authorList>
            <consortium name="Lawrence Berkeley National Laboratory"/>
            <person name="Hensen N."/>
            <person name="Bonometti L."/>
            <person name="Westerberg I."/>
            <person name="Brannstrom I.O."/>
            <person name="Guillou S."/>
            <person name="Cros-Aarteil S."/>
            <person name="Calhoun S."/>
            <person name="Haridas S."/>
            <person name="Kuo A."/>
            <person name="Mondo S."/>
            <person name="Pangilinan J."/>
            <person name="Riley R."/>
            <person name="Labutti K."/>
            <person name="Andreopoulos B."/>
            <person name="Lipzen A."/>
            <person name="Chen C."/>
            <person name="Yanf M."/>
            <person name="Daum C."/>
            <person name="Ng V."/>
            <person name="Clum A."/>
            <person name="Steindorff A."/>
            <person name="Ohm R."/>
            <person name="Martin F."/>
            <person name="Silar P."/>
            <person name="Natvig D."/>
            <person name="Lalanne C."/>
            <person name="Gautier V."/>
            <person name="Ament-Velasquez S.L."/>
            <person name="Kruys A."/>
            <person name="Hutchinson M.I."/>
            <person name="Powell A.J."/>
            <person name="Barry K."/>
            <person name="Miller A.N."/>
            <person name="Grigoriev I.V."/>
            <person name="Debuchy R."/>
            <person name="Gladieux P."/>
            <person name="Thoren M.H."/>
            <person name="Johannesson H."/>
        </authorList>
    </citation>
    <scope>NUCLEOTIDE SEQUENCE</scope>
    <source>
        <strain evidence="2">SMH2532-1</strain>
    </source>
</reference>
<feature type="compositionally biased region" description="Polar residues" evidence="1">
    <location>
        <begin position="166"/>
        <end position="183"/>
    </location>
</feature>
<gene>
    <name evidence="2" type="ORF">B0T16DRAFT_404173</name>
</gene>
<keyword evidence="3" id="KW-1185">Reference proteome</keyword>
<feature type="compositionally biased region" description="Polar residues" evidence="1">
    <location>
        <begin position="292"/>
        <end position="303"/>
    </location>
</feature>
<comment type="caution">
    <text evidence="2">The sequence shown here is derived from an EMBL/GenBank/DDBJ whole genome shotgun (WGS) entry which is preliminary data.</text>
</comment>